<feature type="transmembrane region" description="Helical" evidence="1">
    <location>
        <begin position="130"/>
        <end position="149"/>
    </location>
</feature>
<keyword evidence="1" id="KW-1133">Transmembrane helix</keyword>
<keyword evidence="1" id="KW-0472">Membrane</keyword>
<dbReference type="Proteomes" id="UP000244722">
    <property type="component" value="Unassembled WGS sequence"/>
</dbReference>
<evidence type="ECO:0000256" key="1">
    <source>
        <dbReference type="SAM" id="Phobius"/>
    </source>
</evidence>
<keyword evidence="1" id="KW-0812">Transmembrane</keyword>
<organism evidence="2 3">
    <name type="scientific">Tuber borchii</name>
    <name type="common">White truffle</name>
    <dbReference type="NCBI Taxonomy" id="42251"/>
    <lineage>
        <taxon>Eukaryota</taxon>
        <taxon>Fungi</taxon>
        <taxon>Dikarya</taxon>
        <taxon>Ascomycota</taxon>
        <taxon>Pezizomycotina</taxon>
        <taxon>Pezizomycetes</taxon>
        <taxon>Pezizales</taxon>
        <taxon>Tuberaceae</taxon>
        <taxon>Tuber</taxon>
    </lineage>
</organism>
<dbReference type="EMBL" id="NESQ01000008">
    <property type="protein sequence ID" value="PUU83739.1"/>
    <property type="molecule type" value="Genomic_DNA"/>
</dbReference>
<evidence type="ECO:0000313" key="3">
    <source>
        <dbReference type="Proteomes" id="UP000244722"/>
    </source>
</evidence>
<keyword evidence="3" id="KW-1185">Reference proteome</keyword>
<reference evidence="2 3" key="1">
    <citation type="submission" date="2017-04" db="EMBL/GenBank/DDBJ databases">
        <title>Draft genome sequence of Tuber borchii Vittad., a whitish edible truffle.</title>
        <authorList>
            <consortium name="DOE Joint Genome Institute"/>
            <person name="Murat C."/>
            <person name="Kuo A."/>
            <person name="Barry K.W."/>
            <person name="Clum A."/>
            <person name="Dockter R.B."/>
            <person name="Fauchery L."/>
            <person name="Iotti M."/>
            <person name="Kohler A."/>
            <person name="Labutti K."/>
            <person name="Lindquist E.A."/>
            <person name="Lipzen A."/>
            <person name="Ohm R.A."/>
            <person name="Wang M."/>
            <person name="Grigoriev I.V."/>
            <person name="Zambonelli A."/>
            <person name="Martin F.M."/>
        </authorList>
    </citation>
    <scope>NUCLEOTIDE SEQUENCE [LARGE SCALE GENOMIC DNA]</scope>
    <source>
        <strain evidence="2 3">Tbo3840</strain>
    </source>
</reference>
<comment type="caution">
    <text evidence="2">The sequence shown here is derived from an EMBL/GenBank/DDBJ whole genome shotgun (WGS) entry which is preliminary data.</text>
</comment>
<dbReference type="AlphaFoldDB" id="A0A2T7A7P0"/>
<proteinExistence type="predicted"/>
<dbReference type="OrthoDB" id="10397038at2759"/>
<name>A0A2T7A7P0_TUBBO</name>
<protein>
    <submittedName>
        <fullName evidence="2">Uncharacterized protein</fullName>
    </submittedName>
</protein>
<accession>A0A2T7A7P0</accession>
<gene>
    <name evidence="2" type="ORF">B9Z19DRAFT_1038640</name>
</gene>
<sequence>MKVGLMVNFSLTISSSLSASHRFSSCRIVSIVGVYFTLPPHSGLLHSSPTFPSIEAIFGYSTKDKASLKLRGYVEARQASLNYGTITDPQYVGVDSPEAAEFVKTARSLSSRHIRIPYNRRSNTRGNQSVLAKVGPLLMFLAYYFVLFLDIDSGFF</sequence>
<evidence type="ECO:0000313" key="2">
    <source>
        <dbReference type="EMBL" id="PUU83739.1"/>
    </source>
</evidence>